<evidence type="ECO:0000256" key="2">
    <source>
        <dbReference type="ARBA" id="ARBA00023180"/>
    </source>
</evidence>
<keyword evidence="2" id="KW-0325">Glycoprotein</keyword>
<comment type="caution">
    <text evidence="6">The sequence shown here is derived from an EMBL/GenBank/DDBJ whole genome shotgun (WGS) entry which is preliminary data.</text>
</comment>
<keyword evidence="4" id="KW-0732">Signal</keyword>
<evidence type="ECO:0000313" key="7">
    <source>
        <dbReference type="Proteomes" id="UP001630127"/>
    </source>
</evidence>
<evidence type="ECO:0000313" key="6">
    <source>
        <dbReference type="EMBL" id="KAL3535880.1"/>
    </source>
</evidence>
<sequence length="153" mass="16477">MGSHNKVLFCYLVAATALLIGATAETHTVGNDIGWNVPPGGSIAYRTWADTRDFGIGDTVVFQWSNTHDVAQVSQTEYDNCAATNPIGGIHTTSPYNFTINSTDPYYFMCSVSNHCSLGQKVKIQVGAAASSLTTSAYFTLILAMAIYFSNLM</sequence>
<dbReference type="PANTHER" id="PTHR33021:SF522">
    <property type="entry name" value="PHYTOCYANIN DOMAIN-CONTAINING PROTEIN"/>
    <property type="match status" value="1"/>
</dbReference>
<dbReference type="Pfam" id="PF02298">
    <property type="entry name" value="Cu_bind_like"/>
    <property type="match status" value="1"/>
</dbReference>
<feature type="signal peptide" evidence="4">
    <location>
        <begin position="1"/>
        <end position="24"/>
    </location>
</feature>
<feature type="domain" description="Phytocyanin" evidence="5">
    <location>
        <begin position="25"/>
        <end position="128"/>
    </location>
</feature>
<keyword evidence="7" id="KW-1185">Reference proteome</keyword>
<reference evidence="6 7" key="1">
    <citation type="submission" date="2024-11" db="EMBL/GenBank/DDBJ databases">
        <title>A near-complete genome assembly of Cinchona calisaya.</title>
        <authorList>
            <person name="Lian D.C."/>
            <person name="Zhao X.W."/>
            <person name="Wei L."/>
        </authorList>
    </citation>
    <scope>NUCLEOTIDE SEQUENCE [LARGE SCALE GENOMIC DNA]</scope>
    <source>
        <tissue evidence="6">Nenye</tissue>
    </source>
</reference>
<keyword evidence="3" id="KW-0812">Transmembrane</keyword>
<organism evidence="6 7">
    <name type="scientific">Cinchona calisaya</name>
    <dbReference type="NCBI Taxonomy" id="153742"/>
    <lineage>
        <taxon>Eukaryota</taxon>
        <taxon>Viridiplantae</taxon>
        <taxon>Streptophyta</taxon>
        <taxon>Embryophyta</taxon>
        <taxon>Tracheophyta</taxon>
        <taxon>Spermatophyta</taxon>
        <taxon>Magnoliopsida</taxon>
        <taxon>eudicotyledons</taxon>
        <taxon>Gunneridae</taxon>
        <taxon>Pentapetalae</taxon>
        <taxon>asterids</taxon>
        <taxon>lamiids</taxon>
        <taxon>Gentianales</taxon>
        <taxon>Rubiaceae</taxon>
        <taxon>Cinchonoideae</taxon>
        <taxon>Cinchoneae</taxon>
        <taxon>Cinchona</taxon>
    </lineage>
</organism>
<dbReference type="FunFam" id="2.60.40.420:FF:000034">
    <property type="entry name" value="Cupredoxin superfamily protein"/>
    <property type="match status" value="1"/>
</dbReference>
<keyword evidence="3" id="KW-0472">Membrane</keyword>
<dbReference type="InterPro" id="IPR039391">
    <property type="entry name" value="Phytocyanin-like"/>
</dbReference>
<dbReference type="Gene3D" id="2.60.40.420">
    <property type="entry name" value="Cupredoxins - blue copper proteins"/>
    <property type="match status" value="1"/>
</dbReference>
<dbReference type="Proteomes" id="UP001630127">
    <property type="component" value="Unassembled WGS sequence"/>
</dbReference>
<feature type="transmembrane region" description="Helical" evidence="3">
    <location>
        <begin position="126"/>
        <end position="149"/>
    </location>
</feature>
<dbReference type="AlphaFoldDB" id="A0ABD3AXN2"/>
<proteinExistence type="predicted"/>
<dbReference type="PROSITE" id="PS51485">
    <property type="entry name" value="PHYTOCYANIN"/>
    <property type="match status" value="1"/>
</dbReference>
<gene>
    <name evidence="6" type="ORF">ACH5RR_004341</name>
</gene>
<dbReference type="InterPro" id="IPR003245">
    <property type="entry name" value="Phytocyanin_dom"/>
</dbReference>
<keyword evidence="1" id="KW-1015">Disulfide bond</keyword>
<protein>
    <recommendedName>
        <fullName evidence="5">Phytocyanin domain-containing protein</fullName>
    </recommendedName>
</protein>
<evidence type="ECO:0000259" key="5">
    <source>
        <dbReference type="PROSITE" id="PS51485"/>
    </source>
</evidence>
<name>A0ABD3AXN2_9GENT</name>
<accession>A0ABD3AXN2</accession>
<dbReference type="SUPFAM" id="SSF49503">
    <property type="entry name" value="Cupredoxins"/>
    <property type="match status" value="1"/>
</dbReference>
<dbReference type="PANTHER" id="PTHR33021">
    <property type="entry name" value="BLUE COPPER PROTEIN"/>
    <property type="match status" value="1"/>
</dbReference>
<evidence type="ECO:0000256" key="4">
    <source>
        <dbReference type="SAM" id="SignalP"/>
    </source>
</evidence>
<dbReference type="InterPro" id="IPR008972">
    <property type="entry name" value="Cupredoxin"/>
</dbReference>
<feature type="chain" id="PRO_5044892491" description="Phytocyanin domain-containing protein" evidence="4">
    <location>
        <begin position="25"/>
        <end position="153"/>
    </location>
</feature>
<dbReference type="EMBL" id="JBJUIK010000002">
    <property type="protein sequence ID" value="KAL3535880.1"/>
    <property type="molecule type" value="Genomic_DNA"/>
</dbReference>
<keyword evidence="3" id="KW-1133">Transmembrane helix</keyword>
<evidence type="ECO:0000256" key="1">
    <source>
        <dbReference type="ARBA" id="ARBA00023157"/>
    </source>
</evidence>
<evidence type="ECO:0000256" key="3">
    <source>
        <dbReference type="SAM" id="Phobius"/>
    </source>
</evidence>